<evidence type="ECO:0000256" key="5">
    <source>
        <dbReference type="ARBA" id="ARBA00023235"/>
    </source>
</evidence>
<evidence type="ECO:0000256" key="3">
    <source>
        <dbReference type="ARBA" id="ARBA00022960"/>
    </source>
</evidence>
<keyword evidence="4 7" id="KW-0573">Peptidoglycan synthesis</keyword>
<gene>
    <name evidence="7" type="primary">murI</name>
    <name evidence="8" type="ORF">SAMN05216463_10631</name>
</gene>
<evidence type="ECO:0000313" key="9">
    <source>
        <dbReference type="Proteomes" id="UP000184130"/>
    </source>
</evidence>
<feature type="active site" description="Proton donor/acceptor" evidence="7">
    <location>
        <position position="83"/>
    </location>
</feature>
<evidence type="ECO:0000256" key="6">
    <source>
        <dbReference type="ARBA" id="ARBA00023316"/>
    </source>
</evidence>
<keyword evidence="6 7" id="KW-0961">Cell wall biogenesis/degradation</keyword>
<comment type="function">
    <text evidence="7">Provides the (R)-glutamate required for cell wall biosynthesis.</text>
</comment>
<dbReference type="InterPro" id="IPR004391">
    <property type="entry name" value="Glu_race"/>
</dbReference>
<reference evidence="8 9" key="1">
    <citation type="submission" date="2016-11" db="EMBL/GenBank/DDBJ databases">
        <authorList>
            <person name="Jaros S."/>
            <person name="Januszkiewicz K."/>
            <person name="Wedrychowicz H."/>
        </authorList>
    </citation>
    <scope>NUCLEOTIDE SEQUENCE [LARGE SCALE GENOMIC DNA]</scope>
    <source>
        <strain evidence="8 9">KHT3</strain>
    </source>
</reference>
<dbReference type="InterPro" id="IPR001920">
    <property type="entry name" value="Asp/Glu_race"/>
</dbReference>
<dbReference type="EMBL" id="FRBD01000006">
    <property type="protein sequence ID" value="SHK56725.1"/>
    <property type="molecule type" value="Genomic_DNA"/>
</dbReference>
<dbReference type="Proteomes" id="UP000184130">
    <property type="component" value="Unassembled WGS sequence"/>
</dbReference>
<feature type="binding site" evidence="7">
    <location>
        <begin position="52"/>
        <end position="53"/>
    </location>
    <ligand>
        <name>substrate</name>
    </ligand>
</feature>
<keyword evidence="3 7" id="KW-0133">Cell shape</keyword>
<dbReference type="AlphaFoldDB" id="A0A1M6TIA7"/>
<evidence type="ECO:0000313" key="8">
    <source>
        <dbReference type="EMBL" id="SHK56725.1"/>
    </source>
</evidence>
<feature type="binding site" evidence="7">
    <location>
        <begin position="84"/>
        <end position="85"/>
    </location>
    <ligand>
        <name>substrate</name>
    </ligand>
</feature>
<proteinExistence type="inferred from homology"/>
<dbReference type="InterPro" id="IPR018187">
    <property type="entry name" value="Asp/Glu_racemase_AS_1"/>
</dbReference>
<dbReference type="UniPathway" id="UPA00219"/>
<dbReference type="GO" id="GO:0008360">
    <property type="term" value="P:regulation of cell shape"/>
    <property type="evidence" value="ECO:0007669"/>
    <property type="project" value="UniProtKB-KW"/>
</dbReference>
<dbReference type="PROSITE" id="PS00923">
    <property type="entry name" value="ASP_GLU_RACEMASE_1"/>
    <property type="match status" value="1"/>
</dbReference>
<protein>
    <recommendedName>
        <fullName evidence="2 7">Glutamate racemase</fullName>
        <ecNumber evidence="2 7">5.1.1.3</ecNumber>
    </recommendedName>
</protein>
<dbReference type="HAMAP" id="MF_00258">
    <property type="entry name" value="Glu_racemase"/>
    <property type="match status" value="1"/>
</dbReference>
<sequence length="284" mass="31837">MLSKLKTMLSSNPGPIGIFDSGYGGLTILHGIRQLLPEYDYLYLGDNARAPYGPRSFDVVYEFTRQAVEKLFAMGCHLVILGCNTASAKALRTIQQNDLPKIDPNRRVLGVIRPTAEVIGSLTQSRHVGIFATEGTIRSESYNLEIQKLYPDIQVAGVACPFWVPLVEYNEADSPGADYFVKKRIDQIMREDPLIDAIILGCTHYPLLMPKILKYLPAGVRVVPQGEYVAESLKQYLQRHPDMEQRCSKGAAVHYLTTENPQKFKEQAQIFLHEPVEVENITLG</sequence>
<dbReference type="Gene3D" id="3.40.50.1860">
    <property type="match status" value="2"/>
</dbReference>
<evidence type="ECO:0000256" key="7">
    <source>
        <dbReference type="HAMAP-Rule" id="MF_00258"/>
    </source>
</evidence>
<comment type="catalytic activity">
    <reaction evidence="1 7">
        <text>L-glutamate = D-glutamate</text>
        <dbReference type="Rhea" id="RHEA:12813"/>
        <dbReference type="ChEBI" id="CHEBI:29985"/>
        <dbReference type="ChEBI" id="CHEBI:29986"/>
        <dbReference type="EC" id="5.1.1.3"/>
    </reaction>
</comment>
<dbReference type="Pfam" id="PF01177">
    <property type="entry name" value="Asp_Glu_race"/>
    <property type="match status" value="1"/>
</dbReference>
<dbReference type="PROSITE" id="PS00924">
    <property type="entry name" value="ASP_GLU_RACEMASE_2"/>
    <property type="match status" value="1"/>
</dbReference>
<evidence type="ECO:0000256" key="1">
    <source>
        <dbReference type="ARBA" id="ARBA00001602"/>
    </source>
</evidence>
<comment type="similarity">
    <text evidence="7">Belongs to the aspartate/glutamate racemases family.</text>
</comment>
<keyword evidence="5 7" id="KW-0413">Isomerase</keyword>
<feature type="active site" description="Proton donor/acceptor" evidence="7">
    <location>
        <position position="202"/>
    </location>
</feature>
<accession>A0A1M6TIA7</accession>
<dbReference type="GO" id="GO:0008881">
    <property type="term" value="F:glutamate racemase activity"/>
    <property type="evidence" value="ECO:0007669"/>
    <property type="project" value="UniProtKB-UniRule"/>
</dbReference>
<feature type="binding site" evidence="7">
    <location>
        <begin position="20"/>
        <end position="21"/>
    </location>
    <ligand>
        <name>substrate</name>
    </ligand>
</feature>
<dbReference type="InterPro" id="IPR033134">
    <property type="entry name" value="Asp/Glu_racemase_AS_2"/>
</dbReference>
<dbReference type="PANTHER" id="PTHR21198">
    <property type="entry name" value="GLUTAMATE RACEMASE"/>
    <property type="match status" value="1"/>
</dbReference>
<dbReference type="SUPFAM" id="SSF53681">
    <property type="entry name" value="Aspartate/glutamate racemase"/>
    <property type="match status" value="2"/>
</dbReference>
<evidence type="ECO:0000256" key="4">
    <source>
        <dbReference type="ARBA" id="ARBA00022984"/>
    </source>
</evidence>
<evidence type="ECO:0000256" key="2">
    <source>
        <dbReference type="ARBA" id="ARBA00013090"/>
    </source>
</evidence>
<dbReference type="NCBIfam" id="TIGR00067">
    <property type="entry name" value="glut_race"/>
    <property type="match status" value="1"/>
</dbReference>
<dbReference type="FunFam" id="3.40.50.1860:FF:000001">
    <property type="entry name" value="Glutamate racemase"/>
    <property type="match status" value="1"/>
</dbReference>
<organism evidence="8 9">
    <name type="scientific">Xylanibacter ruminicola</name>
    <name type="common">Prevotella ruminicola</name>
    <dbReference type="NCBI Taxonomy" id="839"/>
    <lineage>
        <taxon>Bacteria</taxon>
        <taxon>Pseudomonadati</taxon>
        <taxon>Bacteroidota</taxon>
        <taxon>Bacteroidia</taxon>
        <taxon>Bacteroidales</taxon>
        <taxon>Prevotellaceae</taxon>
        <taxon>Xylanibacter</taxon>
    </lineage>
</organism>
<name>A0A1M6TIA7_XYLRU</name>
<dbReference type="PANTHER" id="PTHR21198:SF2">
    <property type="entry name" value="GLUTAMATE RACEMASE"/>
    <property type="match status" value="1"/>
</dbReference>
<dbReference type="GO" id="GO:0071555">
    <property type="term" value="P:cell wall organization"/>
    <property type="evidence" value="ECO:0007669"/>
    <property type="project" value="UniProtKB-KW"/>
</dbReference>
<dbReference type="InterPro" id="IPR015942">
    <property type="entry name" value="Asp/Glu/hydantoin_racemase"/>
</dbReference>
<comment type="pathway">
    <text evidence="7">Cell wall biogenesis; peptidoglycan biosynthesis.</text>
</comment>
<dbReference type="GO" id="GO:0009252">
    <property type="term" value="P:peptidoglycan biosynthetic process"/>
    <property type="evidence" value="ECO:0007669"/>
    <property type="project" value="UniProtKB-UniRule"/>
</dbReference>
<dbReference type="EC" id="5.1.1.3" evidence="2 7"/>
<feature type="binding site" evidence="7">
    <location>
        <begin position="203"/>
        <end position="204"/>
    </location>
    <ligand>
        <name>substrate</name>
    </ligand>
</feature>